<evidence type="ECO:0000256" key="2">
    <source>
        <dbReference type="ARBA" id="ARBA00009695"/>
    </source>
</evidence>
<feature type="domain" description="RecX second three-helical" evidence="5">
    <location>
        <begin position="82"/>
        <end position="122"/>
    </location>
</feature>
<dbReference type="GO" id="GO:0005737">
    <property type="term" value="C:cytoplasm"/>
    <property type="evidence" value="ECO:0007669"/>
    <property type="project" value="UniProtKB-SubCell"/>
</dbReference>
<evidence type="ECO:0000256" key="1">
    <source>
        <dbReference type="ARBA" id="ARBA00004496"/>
    </source>
</evidence>
<sequence length="196" mass="21356">MSLHPPPLPDEAALYEAALRYLSRFAATRTGVARMLERRIQRWARMMEGTEMDQAALPDAIHQAQQAARKVIERLERSGMLDDAAFAAARTSSLTRAGRSRRAVAAHLVAKGVPSELVAQSLPDDPALELAAAVRLTQRRKLGPFAVEHTTPTPQARQRALAAMARAGFDGRTAQQALGMEREEAEALLEALRSGI</sequence>
<evidence type="ECO:0000259" key="5">
    <source>
        <dbReference type="Pfam" id="PF02631"/>
    </source>
</evidence>
<dbReference type="KEGG" id="gbc:GbCGDNIH3_2275"/>
<comment type="similarity">
    <text evidence="2">Belongs to the RecX family.</text>
</comment>
<name>A0AAN0RFV1_9PROT</name>
<evidence type="ECO:0000313" key="7">
    <source>
        <dbReference type="Proteomes" id="UP000019438"/>
    </source>
</evidence>
<dbReference type="RefSeq" id="WP_025287565.1">
    <property type="nucleotide sequence ID" value="NZ_CP003181.2"/>
</dbReference>
<reference evidence="7" key="1">
    <citation type="submission" date="2012-06" db="EMBL/GenBank/DDBJ databases">
        <title>Genome analysis of multiple Granulibacter bethesdensis isolates demonstrates substantial genome diversity.</title>
        <authorList>
            <person name="Greenberg D.E."/>
            <person name="Porcella S.F."/>
            <person name="Zarember K."/>
            <person name="Zelazny A.M."/>
            <person name="Bruno D."/>
            <person name="Martens C."/>
            <person name="Barbian K.D."/>
            <person name="Jaske E."/>
            <person name="Holland S.M."/>
        </authorList>
    </citation>
    <scope>NUCLEOTIDE SEQUENCE [LARGE SCALE GENOMIC DNA]</scope>
    <source>
        <strain evidence="7">CGDNIH3</strain>
    </source>
</reference>
<keyword evidence="4" id="KW-0963">Cytoplasm</keyword>
<proteinExistence type="inferred from homology"/>
<evidence type="ECO:0000313" key="6">
    <source>
        <dbReference type="EMBL" id="AHJ64179.1"/>
    </source>
</evidence>
<dbReference type="Pfam" id="PF02631">
    <property type="entry name" value="RecX_HTH2"/>
    <property type="match status" value="1"/>
</dbReference>
<evidence type="ECO:0000256" key="3">
    <source>
        <dbReference type="ARBA" id="ARBA00018111"/>
    </source>
</evidence>
<accession>A0AAN0RFV1</accession>
<comment type="subcellular location">
    <subcellularLocation>
        <location evidence="1">Cytoplasm</location>
    </subcellularLocation>
</comment>
<organism evidence="6 7">
    <name type="scientific">Granulibacter bethesdensis</name>
    <dbReference type="NCBI Taxonomy" id="364410"/>
    <lineage>
        <taxon>Bacteria</taxon>
        <taxon>Pseudomonadati</taxon>
        <taxon>Pseudomonadota</taxon>
        <taxon>Alphaproteobacteria</taxon>
        <taxon>Acetobacterales</taxon>
        <taxon>Acetobacteraceae</taxon>
        <taxon>Granulibacter</taxon>
    </lineage>
</organism>
<dbReference type="InterPro" id="IPR053924">
    <property type="entry name" value="RecX_HTH_2nd"/>
</dbReference>
<gene>
    <name evidence="6" type="ORF">GbCGDNIH3_2275</name>
</gene>
<dbReference type="EMBL" id="CP003181">
    <property type="protein sequence ID" value="AHJ64179.1"/>
    <property type="molecule type" value="Genomic_DNA"/>
</dbReference>
<evidence type="ECO:0000256" key="4">
    <source>
        <dbReference type="ARBA" id="ARBA00022490"/>
    </source>
</evidence>
<protein>
    <recommendedName>
        <fullName evidence="3">Regulatory protein RecX</fullName>
    </recommendedName>
</protein>
<dbReference type="AlphaFoldDB" id="A0AAN0RFV1"/>
<dbReference type="Proteomes" id="UP000019438">
    <property type="component" value="Chromosome"/>
</dbReference>